<keyword evidence="3" id="KW-0732">Signal</keyword>
<evidence type="ECO:0000313" key="5">
    <source>
        <dbReference type="EMBL" id="ADV62343.1"/>
    </source>
</evidence>
<feature type="domain" description="Thioredoxin" evidence="4">
    <location>
        <begin position="27"/>
        <end position="175"/>
    </location>
</feature>
<feature type="region of interest" description="Disordered" evidence="2">
    <location>
        <begin position="656"/>
        <end position="676"/>
    </location>
</feature>
<dbReference type="InterPro" id="IPR013766">
    <property type="entry name" value="Thioredoxin_domain"/>
</dbReference>
<dbReference type="eggNOG" id="COG0526">
    <property type="taxonomic scope" value="Bacteria"/>
</dbReference>
<dbReference type="HOGENOM" id="CLU_013730_0_0_0"/>
<dbReference type="Gene3D" id="2.120.10.30">
    <property type="entry name" value="TolB, C-terminal domain"/>
    <property type="match status" value="3"/>
</dbReference>
<dbReference type="Pfam" id="PF13905">
    <property type="entry name" value="Thioredoxin_8"/>
    <property type="match status" value="1"/>
</dbReference>
<dbReference type="CDD" id="cd14951">
    <property type="entry name" value="NHL-2_like"/>
    <property type="match status" value="1"/>
</dbReference>
<dbReference type="SUPFAM" id="SSF101898">
    <property type="entry name" value="NHL repeat"/>
    <property type="match status" value="1"/>
</dbReference>
<dbReference type="OrthoDB" id="9799230at2"/>
<feature type="signal peptide" evidence="3">
    <location>
        <begin position="1"/>
        <end position="30"/>
    </location>
</feature>
<reference evidence="5 6" key="2">
    <citation type="journal article" date="2011" name="Stand. Genomic Sci.">
        <title>Complete genome sequence of Isosphaera pallida type strain (IS1B).</title>
        <authorList>
            <consortium name="US DOE Joint Genome Institute (JGI-PGF)"/>
            <person name="Goker M."/>
            <person name="Cleland D."/>
            <person name="Saunders E."/>
            <person name="Lapidus A."/>
            <person name="Nolan M."/>
            <person name="Lucas S."/>
            <person name="Hammon N."/>
            <person name="Deshpande S."/>
            <person name="Cheng J.F."/>
            <person name="Tapia R."/>
            <person name="Han C."/>
            <person name="Goodwin L."/>
            <person name="Pitluck S."/>
            <person name="Liolios K."/>
            <person name="Pagani I."/>
            <person name="Ivanova N."/>
            <person name="Mavromatis K."/>
            <person name="Pati A."/>
            <person name="Chen A."/>
            <person name="Palaniappan K."/>
            <person name="Land M."/>
            <person name="Hauser L."/>
            <person name="Chang Y.J."/>
            <person name="Jeffries C.D."/>
            <person name="Detter J.C."/>
            <person name="Beck B."/>
            <person name="Woyke T."/>
            <person name="Bristow J."/>
            <person name="Eisen J.A."/>
            <person name="Markowitz V."/>
            <person name="Hugenholtz P."/>
            <person name="Kyrpides N.C."/>
            <person name="Klenk H.P."/>
        </authorList>
    </citation>
    <scope>NUCLEOTIDE SEQUENCE [LARGE SCALE GENOMIC DNA]</scope>
    <source>
        <strain evidence="6">ATCC 43644 / DSM 9630 / IS1B</strain>
    </source>
</reference>
<dbReference type="Pfam" id="PF01436">
    <property type="entry name" value="NHL"/>
    <property type="match status" value="2"/>
</dbReference>
<gene>
    <name evidence="5" type="ordered locus">Isop_1760</name>
</gene>
<dbReference type="KEGG" id="ipa:Isop_1760"/>
<evidence type="ECO:0000256" key="2">
    <source>
        <dbReference type="SAM" id="MobiDB-lite"/>
    </source>
</evidence>
<protein>
    <submittedName>
        <fullName evidence="5">NHL repeat containing protein</fullName>
    </submittedName>
</protein>
<dbReference type="EMBL" id="CP002353">
    <property type="protein sequence ID" value="ADV62343.1"/>
    <property type="molecule type" value="Genomic_DNA"/>
</dbReference>
<keyword evidence="1" id="KW-0677">Repeat</keyword>
<dbReference type="PANTHER" id="PTHR46388">
    <property type="entry name" value="NHL REPEAT-CONTAINING PROTEIN 2"/>
    <property type="match status" value="1"/>
</dbReference>
<dbReference type="PANTHER" id="PTHR46388:SF2">
    <property type="entry name" value="NHL REPEAT-CONTAINING PROTEIN 2"/>
    <property type="match status" value="1"/>
</dbReference>
<dbReference type="SUPFAM" id="SSF52833">
    <property type="entry name" value="Thioredoxin-like"/>
    <property type="match status" value="1"/>
</dbReference>
<dbReference type="InterPro" id="IPR011042">
    <property type="entry name" value="6-blade_b-propeller_TolB-like"/>
</dbReference>
<dbReference type="Gene3D" id="3.40.30.10">
    <property type="entry name" value="Glutaredoxin"/>
    <property type="match status" value="1"/>
</dbReference>
<dbReference type="InterPro" id="IPR012336">
    <property type="entry name" value="Thioredoxin-like_fold"/>
</dbReference>
<dbReference type="InterPro" id="IPR001258">
    <property type="entry name" value="NHL_repeat"/>
</dbReference>
<dbReference type="InterPro" id="IPR045302">
    <property type="entry name" value="NHL2_NHL_rpt_dom"/>
</dbReference>
<dbReference type="AlphaFoldDB" id="E8R1C6"/>
<dbReference type="PROSITE" id="PS51352">
    <property type="entry name" value="THIOREDOXIN_2"/>
    <property type="match status" value="1"/>
</dbReference>
<organism evidence="5 6">
    <name type="scientific">Isosphaera pallida (strain ATCC 43644 / DSM 9630 / IS1B)</name>
    <dbReference type="NCBI Taxonomy" id="575540"/>
    <lineage>
        <taxon>Bacteria</taxon>
        <taxon>Pseudomonadati</taxon>
        <taxon>Planctomycetota</taxon>
        <taxon>Planctomycetia</taxon>
        <taxon>Isosphaerales</taxon>
        <taxon>Isosphaeraceae</taxon>
        <taxon>Isosphaera</taxon>
    </lineage>
</organism>
<sequence length="676" mass="73612">MTPLLSRVRWSVAAGLGLLMAWTMLPNAHAQVAPGPSSLNSVDGWINTADRIKLSDLRGKIVLLDFWTYCCINCHHILPDLEYLEDKYPNQLVVLGIHSPKFPAERDIENVRRKVAEYRIKHPVAQDSNQRVWKTLGIDTWPTLILLDARGREVLRLKGEGHRGTLDEAIARLIAVHRARGELNETPLVFTPESEKPANRETPLLYPGKVVAAGDSLFIADTGHNRIVIAGLDGSLKAVVGNGKIGMRDGAYERASFNRPQGIRLDALRNRLYVADTENHAIRAIDLTTRSVTTVAGTGEMVYPGLPGGPARRFGLNSPWDLVQIPETNQFLVAMAGTHQIYKIDFDQNATVVFSGSGIEEITDGPAPRAAYAQPSGLTTDGRIVFVADSETSSIRLLDPQTGAVRTLLGKGLFDFGDVEGGLTRARLQHCLAVEYANGKLYVADTYNNKIKVIDFSARTKTIRTLVGDRRRGDTDDPPRFDQPGGLSVLGGQLYVADTNNHKIRVVDLATLAVKTLTIDGLTPPPLERFKPSFPLAQKITLPETLVKPGDAYKLEVALTLPNGFQFGPDTPIQYLIETPGQSDALGTALDPNGGELRPPLDRFTLDLPLRTPLAAGETLTVTLSVATFLCRKSQGFCQPRSVIWTIPLRGDPGGTQTISLSNHGAAPSPALDPND</sequence>
<evidence type="ECO:0000313" key="6">
    <source>
        <dbReference type="Proteomes" id="UP000008631"/>
    </source>
</evidence>
<reference key="1">
    <citation type="submission" date="2010-11" db="EMBL/GenBank/DDBJ databases">
        <title>The complete sequence of chromosome of Isophaera pallida ATCC 43644.</title>
        <authorList>
            <consortium name="US DOE Joint Genome Institute (JGI-PGF)"/>
            <person name="Lucas S."/>
            <person name="Copeland A."/>
            <person name="Lapidus A."/>
            <person name="Bruce D."/>
            <person name="Goodwin L."/>
            <person name="Pitluck S."/>
            <person name="Kyrpides N."/>
            <person name="Mavromatis K."/>
            <person name="Pagani I."/>
            <person name="Ivanova N."/>
            <person name="Saunders E."/>
            <person name="Brettin T."/>
            <person name="Detter J.C."/>
            <person name="Han C."/>
            <person name="Tapia R."/>
            <person name="Land M."/>
            <person name="Hauser L."/>
            <person name="Markowitz V."/>
            <person name="Cheng J.-F."/>
            <person name="Hugenholtz P."/>
            <person name="Woyke T."/>
            <person name="Wu D."/>
            <person name="Eisen J.A."/>
        </authorList>
    </citation>
    <scope>NUCLEOTIDE SEQUENCE</scope>
    <source>
        <strain>ATCC 43644</strain>
    </source>
</reference>
<dbReference type="InterPro" id="IPR036249">
    <property type="entry name" value="Thioredoxin-like_sf"/>
</dbReference>
<evidence type="ECO:0000259" key="4">
    <source>
        <dbReference type="PROSITE" id="PS51352"/>
    </source>
</evidence>
<dbReference type="InParanoid" id="E8R1C6"/>
<dbReference type="Proteomes" id="UP000008631">
    <property type="component" value="Chromosome"/>
</dbReference>
<keyword evidence="6" id="KW-1185">Reference proteome</keyword>
<feature type="chain" id="PRO_5003226278" evidence="3">
    <location>
        <begin position="31"/>
        <end position="676"/>
    </location>
</feature>
<evidence type="ECO:0000256" key="3">
    <source>
        <dbReference type="SAM" id="SignalP"/>
    </source>
</evidence>
<dbReference type="STRING" id="575540.Isop_1760"/>
<accession>E8R1C6</accession>
<evidence type="ECO:0000256" key="1">
    <source>
        <dbReference type="ARBA" id="ARBA00022737"/>
    </source>
</evidence>
<proteinExistence type="predicted"/>
<dbReference type="eggNOG" id="COG3391">
    <property type="taxonomic scope" value="Bacteria"/>
</dbReference>
<name>E8R1C6_ISOPI</name>
<dbReference type="RefSeq" id="WP_013564631.1">
    <property type="nucleotide sequence ID" value="NC_014962.1"/>
</dbReference>